<dbReference type="InterPro" id="IPR017850">
    <property type="entry name" value="Alkaline_phosphatase_core_sf"/>
</dbReference>
<comment type="caution">
    <text evidence="4">The sequence shown here is derived from an EMBL/GenBank/DDBJ whole genome shotgun (WGS) entry which is preliminary data.</text>
</comment>
<dbReference type="CDD" id="cd16027">
    <property type="entry name" value="SGSH"/>
    <property type="match status" value="1"/>
</dbReference>
<dbReference type="Gene3D" id="3.40.720.10">
    <property type="entry name" value="Alkaline Phosphatase, subunit A"/>
    <property type="match status" value="1"/>
</dbReference>
<dbReference type="GO" id="GO:0004065">
    <property type="term" value="F:arylsulfatase activity"/>
    <property type="evidence" value="ECO:0007669"/>
    <property type="project" value="TreeGrafter"/>
</dbReference>
<dbReference type="Pfam" id="PF00884">
    <property type="entry name" value="Sulfatase"/>
    <property type="match status" value="1"/>
</dbReference>
<feature type="domain" description="Sulfatase N-terminal" evidence="3">
    <location>
        <begin position="20"/>
        <end position="308"/>
    </location>
</feature>
<dbReference type="InterPro" id="IPR011989">
    <property type="entry name" value="ARM-like"/>
</dbReference>
<dbReference type="EMBL" id="BMWX01000001">
    <property type="protein sequence ID" value="GGZ13197.1"/>
    <property type="molecule type" value="Genomic_DNA"/>
</dbReference>
<sequence>MATAASTSAVKVDIPTEDRPNILFLVIEDTSPYLLPAYGNSAISTPNIDFLAENGLVFDNVFSNAPYCSPARSSLIAGSYATTYGTDWHRNNMIVPQEYFFPQYLKEAGYYTVNAGKTDYNITKAVQKEFYPKTWDGLSGYRSDDGQKPNASYNNAKRGDKPFFAQFNNHTTHMSRMTSVTVKAREASRLDLNALQLPPHLPDLPEVRADYALHLEGVEDADAWVGSFLDDLRERDLLDNTIIFFFSDHGGCLPRGKAFPFESGMKPGLIVYAPEKWQHLLPGSPGTHSRQLVEFVDFGPTLISLAGAELPDHLQGKPFMGPAAIKRKYAHAFRTNSEDHFDPSRVVADEQYFYLKNYTPYKRHGLKQSFQWGMPAQQAWDDYFYQGGAIDPFRSYYEVKAQEYLFDMSRDPSGIVNLADSPEHQSKLQELRAETARHIQESGDLGFFPRDIRDAFTDEGISLYEWVKNSDYPLAELHRLVEKSAAPTQKDLPDLLSYLKHERPEFRWWAYSGIAYLASQSELHLDTSGLLTAAKEETLGSLQAIAGETLVYLGQKEGLELLISSCQSGNTFAGSSLENIGDLALPAVEEIKDLASSAKSNRIRFQARSILIDFGMMDMEELYGAQDIEGFLKGHFHRVSHPSPTLP</sequence>
<evidence type="ECO:0000313" key="4">
    <source>
        <dbReference type="EMBL" id="GGZ13197.1"/>
    </source>
</evidence>
<name>A0A918PLS2_9BACT</name>
<dbReference type="InterPro" id="IPR050738">
    <property type="entry name" value="Sulfatase"/>
</dbReference>
<organism evidence="4 5">
    <name type="scientific">Echinicola pacifica</name>
    <dbReference type="NCBI Taxonomy" id="346377"/>
    <lineage>
        <taxon>Bacteria</taxon>
        <taxon>Pseudomonadati</taxon>
        <taxon>Bacteroidota</taxon>
        <taxon>Cytophagia</taxon>
        <taxon>Cytophagales</taxon>
        <taxon>Cyclobacteriaceae</taxon>
        <taxon>Echinicola</taxon>
    </lineage>
</organism>
<gene>
    <name evidence="4" type="primary">atsG</name>
    <name evidence="4" type="ORF">GCM10007049_01220</name>
</gene>
<dbReference type="AlphaFoldDB" id="A0A918PLS2"/>
<dbReference type="Gene3D" id="1.25.10.10">
    <property type="entry name" value="Leucine-rich Repeat Variant"/>
    <property type="match status" value="1"/>
</dbReference>
<evidence type="ECO:0000256" key="1">
    <source>
        <dbReference type="ARBA" id="ARBA00008779"/>
    </source>
</evidence>
<reference evidence="4" key="2">
    <citation type="submission" date="2020-09" db="EMBL/GenBank/DDBJ databases">
        <authorList>
            <person name="Sun Q."/>
            <person name="Kim S."/>
        </authorList>
    </citation>
    <scope>NUCLEOTIDE SEQUENCE</scope>
    <source>
        <strain evidence="4">KCTC 12368</strain>
    </source>
</reference>
<comment type="similarity">
    <text evidence="1">Belongs to the sulfatase family.</text>
</comment>
<keyword evidence="2" id="KW-0378">Hydrolase</keyword>
<keyword evidence="5" id="KW-1185">Reference proteome</keyword>
<reference evidence="4" key="1">
    <citation type="journal article" date="2014" name="Int. J. Syst. Evol. Microbiol.">
        <title>Complete genome sequence of Corynebacterium casei LMG S-19264T (=DSM 44701T), isolated from a smear-ripened cheese.</title>
        <authorList>
            <consortium name="US DOE Joint Genome Institute (JGI-PGF)"/>
            <person name="Walter F."/>
            <person name="Albersmeier A."/>
            <person name="Kalinowski J."/>
            <person name="Ruckert C."/>
        </authorList>
    </citation>
    <scope>NUCLEOTIDE SEQUENCE</scope>
    <source>
        <strain evidence="4">KCTC 12368</strain>
    </source>
</reference>
<dbReference type="PANTHER" id="PTHR42693">
    <property type="entry name" value="ARYLSULFATASE FAMILY MEMBER"/>
    <property type="match status" value="1"/>
</dbReference>
<dbReference type="PANTHER" id="PTHR42693:SF53">
    <property type="entry name" value="ENDO-4-O-SULFATASE"/>
    <property type="match status" value="1"/>
</dbReference>
<evidence type="ECO:0000259" key="3">
    <source>
        <dbReference type="Pfam" id="PF00884"/>
    </source>
</evidence>
<proteinExistence type="inferred from homology"/>
<evidence type="ECO:0000256" key="2">
    <source>
        <dbReference type="ARBA" id="ARBA00022801"/>
    </source>
</evidence>
<evidence type="ECO:0000313" key="5">
    <source>
        <dbReference type="Proteomes" id="UP000619457"/>
    </source>
</evidence>
<protein>
    <submittedName>
        <fullName evidence="4">Sulfatase</fullName>
    </submittedName>
</protein>
<accession>A0A918PLS2</accession>
<dbReference type="InterPro" id="IPR000917">
    <property type="entry name" value="Sulfatase_N"/>
</dbReference>
<dbReference type="Proteomes" id="UP000619457">
    <property type="component" value="Unassembled WGS sequence"/>
</dbReference>
<dbReference type="SUPFAM" id="SSF53649">
    <property type="entry name" value="Alkaline phosphatase-like"/>
    <property type="match status" value="1"/>
</dbReference>